<feature type="compositionally biased region" description="Polar residues" evidence="7">
    <location>
        <begin position="173"/>
        <end position="193"/>
    </location>
</feature>
<keyword evidence="6" id="KW-0340">Growth factor binding</keyword>
<evidence type="ECO:0000256" key="5">
    <source>
        <dbReference type="ARBA" id="ARBA00023157"/>
    </source>
</evidence>
<reference evidence="9" key="2">
    <citation type="submission" date="2025-09" db="UniProtKB">
        <authorList>
            <consortium name="Ensembl"/>
        </authorList>
    </citation>
    <scope>IDENTIFICATION</scope>
</reference>
<keyword evidence="5" id="KW-1015">Disulfide bond</keyword>
<protein>
    <submittedName>
        <fullName evidence="9">Fibroblast growth factor binding protein 1</fullName>
    </submittedName>
</protein>
<dbReference type="GO" id="GO:0019838">
    <property type="term" value="F:growth factor binding"/>
    <property type="evidence" value="ECO:0007669"/>
    <property type="project" value="UniProtKB-KW"/>
</dbReference>
<evidence type="ECO:0000256" key="1">
    <source>
        <dbReference type="ARBA" id="ARBA00004613"/>
    </source>
</evidence>
<evidence type="ECO:0000256" key="8">
    <source>
        <dbReference type="SAM" id="SignalP"/>
    </source>
</evidence>
<organism evidence="9 10">
    <name type="scientific">Catagonus wagneri</name>
    <name type="common">Chacoan peccary</name>
    <dbReference type="NCBI Taxonomy" id="51154"/>
    <lineage>
        <taxon>Eukaryota</taxon>
        <taxon>Metazoa</taxon>
        <taxon>Chordata</taxon>
        <taxon>Craniata</taxon>
        <taxon>Vertebrata</taxon>
        <taxon>Euteleostomi</taxon>
        <taxon>Mammalia</taxon>
        <taxon>Eutheria</taxon>
        <taxon>Laurasiatheria</taxon>
        <taxon>Artiodactyla</taxon>
        <taxon>Suina</taxon>
        <taxon>Tayassuidae</taxon>
        <taxon>Catagonus</taxon>
    </lineage>
</organism>
<dbReference type="GeneTree" id="ENSGT00940000154372"/>
<evidence type="ECO:0000313" key="9">
    <source>
        <dbReference type="Ensembl" id="ENSCWAP00000027471.1"/>
    </source>
</evidence>
<dbReference type="PANTHER" id="PTHR15258:SF2">
    <property type="entry name" value="FIBROBLAST GROWTH FACTOR-BINDING PROTEIN 1"/>
    <property type="match status" value="1"/>
</dbReference>
<evidence type="ECO:0000256" key="3">
    <source>
        <dbReference type="ARBA" id="ARBA00022525"/>
    </source>
</evidence>
<dbReference type="AlphaFoldDB" id="A0A8C3YRS2"/>
<comment type="subcellular location">
    <subcellularLocation>
        <location evidence="1">Secreted</location>
    </subcellularLocation>
</comment>
<evidence type="ECO:0000313" key="10">
    <source>
        <dbReference type="Proteomes" id="UP000694540"/>
    </source>
</evidence>
<evidence type="ECO:0000256" key="4">
    <source>
        <dbReference type="ARBA" id="ARBA00022729"/>
    </source>
</evidence>
<dbReference type="GO" id="GO:0007267">
    <property type="term" value="P:cell-cell signaling"/>
    <property type="evidence" value="ECO:0007669"/>
    <property type="project" value="TreeGrafter"/>
</dbReference>
<dbReference type="GO" id="GO:0005576">
    <property type="term" value="C:extracellular region"/>
    <property type="evidence" value="ECO:0007669"/>
    <property type="project" value="UniProtKB-SubCell"/>
</dbReference>
<gene>
    <name evidence="9" type="primary">FGFBP1</name>
</gene>
<evidence type="ECO:0000256" key="7">
    <source>
        <dbReference type="SAM" id="MobiDB-lite"/>
    </source>
</evidence>
<feature type="chain" id="PRO_5034648405" evidence="8">
    <location>
        <begin position="24"/>
        <end position="237"/>
    </location>
</feature>
<dbReference type="InterPro" id="IPR010510">
    <property type="entry name" value="FGF1-bd"/>
</dbReference>
<dbReference type="GO" id="GO:1903589">
    <property type="term" value="P:positive regulation of blood vessel endothelial cell proliferation involved in sprouting angiogenesis"/>
    <property type="evidence" value="ECO:0007669"/>
    <property type="project" value="Ensembl"/>
</dbReference>
<dbReference type="Ensembl" id="ENSCWAT00000029778.1">
    <property type="protein sequence ID" value="ENSCWAP00000027471.1"/>
    <property type="gene ID" value="ENSCWAG00000020734.1"/>
</dbReference>
<name>A0A8C3YRS2_9CETA</name>
<evidence type="ECO:0000256" key="6">
    <source>
        <dbReference type="ARBA" id="ARBA00023183"/>
    </source>
</evidence>
<accession>A0A8C3YRS2</accession>
<reference evidence="9" key="1">
    <citation type="submission" date="2025-08" db="UniProtKB">
        <authorList>
            <consortium name="Ensembl"/>
        </authorList>
    </citation>
    <scope>IDENTIFICATION</scope>
</reference>
<dbReference type="PANTHER" id="PTHR15258">
    <property type="entry name" value="FGF BINDING PROTEIN-RELATED"/>
    <property type="match status" value="1"/>
</dbReference>
<dbReference type="Pfam" id="PF06473">
    <property type="entry name" value="FGF-BP1"/>
    <property type="match status" value="1"/>
</dbReference>
<comment type="similarity">
    <text evidence="2">Belongs to the fibroblast growth factor-binding protein family.</text>
</comment>
<feature type="region of interest" description="Disordered" evidence="7">
    <location>
        <begin position="164"/>
        <end position="202"/>
    </location>
</feature>
<dbReference type="GO" id="GO:0090050">
    <property type="term" value="P:positive regulation of cell migration involved in sprouting angiogenesis"/>
    <property type="evidence" value="ECO:0007669"/>
    <property type="project" value="Ensembl"/>
</dbReference>
<keyword evidence="10" id="KW-1185">Reference proteome</keyword>
<sequence>MRTHTLTLPCLLLLAAPVLLVEAKKEGKNRRGSKASADKSHALDKPQVELKSQLPKHLAKGKFITQDQANCTWVATEQAEGIALKVECTREDSRFSCFFTGNPTSCLQLSKKNVYWKQIGRNLRSQKVICGESKSVLKTRVCRKKFPESNLKLVNSTLLRIKKPGQELMKPSPSGQSKVKDTSPSYPAQTQTMAGKDPECVDDPDTVNQRKVALDYCGESWSSFCKFFITMIQGNSC</sequence>
<keyword evidence="3" id="KW-0964">Secreted</keyword>
<feature type="signal peptide" evidence="8">
    <location>
        <begin position="1"/>
        <end position="23"/>
    </location>
</feature>
<keyword evidence="4 8" id="KW-0732">Signal</keyword>
<evidence type="ECO:0000256" key="2">
    <source>
        <dbReference type="ARBA" id="ARBA00008326"/>
    </source>
</evidence>
<proteinExistence type="inferred from homology"/>
<dbReference type="Proteomes" id="UP000694540">
    <property type="component" value="Unplaced"/>
</dbReference>